<feature type="region of interest" description="Disordered" evidence="5">
    <location>
        <begin position="147"/>
        <end position="168"/>
    </location>
</feature>
<evidence type="ECO:0000256" key="4">
    <source>
        <dbReference type="RuleBase" id="RU369065"/>
    </source>
</evidence>
<dbReference type="SMART" id="SM00979">
    <property type="entry name" value="TIFY"/>
    <property type="match status" value="1"/>
</dbReference>
<protein>
    <recommendedName>
        <fullName evidence="4">Protein TIFY</fullName>
    </recommendedName>
    <alternativeName>
        <fullName evidence="4">Jasmonate ZIM domain-containing protein</fullName>
    </alternativeName>
</protein>
<dbReference type="PANTHER" id="PTHR33077:SF61">
    <property type="entry name" value="PROTEIN TIFY 3A-RELATED"/>
    <property type="match status" value="1"/>
</dbReference>
<accession>D6MK94</accession>
<evidence type="ECO:0000256" key="3">
    <source>
        <dbReference type="ARBA" id="ARBA00022843"/>
    </source>
</evidence>
<reference evidence="7" key="2">
    <citation type="journal article" date="2010" name="Genomics">
        <title>Analysis of floral transcription factors from Lycoris longituba.</title>
        <authorList>
            <person name="He Q.L."/>
            <person name="Cui S.J."/>
            <person name="Gu J.L."/>
            <person name="Zhang H."/>
            <person name="Wang M.X."/>
            <person name="Zhou Y."/>
            <person name="Zhang L."/>
            <person name="Huang M.R."/>
        </authorList>
    </citation>
    <scope>NUCLEOTIDE SEQUENCE</scope>
</reference>
<dbReference type="PROSITE" id="PS51320">
    <property type="entry name" value="TIFY"/>
    <property type="match status" value="1"/>
</dbReference>
<dbReference type="GO" id="GO:0009611">
    <property type="term" value="P:response to wounding"/>
    <property type="evidence" value="ECO:0007669"/>
    <property type="project" value="UniProtKB-UniRule"/>
</dbReference>
<evidence type="ECO:0000256" key="1">
    <source>
        <dbReference type="ARBA" id="ARBA00008614"/>
    </source>
</evidence>
<dbReference type="AlphaFoldDB" id="D6MK94"/>
<comment type="subcellular location">
    <subcellularLocation>
        <location evidence="4">Nucleus</location>
    </subcellularLocation>
</comment>
<organism evidence="7">
    <name type="scientific">Lycoris longituba</name>
    <dbReference type="NCBI Taxonomy" id="272140"/>
    <lineage>
        <taxon>Eukaryota</taxon>
        <taxon>Viridiplantae</taxon>
        <taxon>Streptophyta</taxon>
        <taxon>Embryophyta</taxon>
        <taxon>Tracheophyta</taxon>
        <taxon>Spermatophyta</taxon>
        <taxon>Magnoliopsida</taxon>
        <taxon>Liliopsida</taxon>
        <taxon>Asparagales</taxon>
        <taxon>Amaryllidaceae</taxon>
        <taxon>Amaryllidoideae</taxon>
        <taxon>Lycoris</taxon>
    </lineage>
</organism>
<proteinExistence type="evidence at transcript level"/>
<dbReference type="InterPro" id="IPR010399">
    <property type="entry name" value="Tify_dom"/>
</dbReference>
<keyword evidence="4" id="KW-0539">Nucleus</keyword>
<feature type="non-terminal residue" evidence="7">
    <location>
        <position position="1"/>
    </location>
</feature>
<dbReference type="InterPro" id="IPR040390">
    <property type="entry name" value="TIFY/JAZ"/>
</dbReference>
<dbReference type="GO" id="GO:0005634">
    <property type="term" value="C:nucleus"/>
    <property type="evidence" value="ECO:0007669"/>
    <property type="project" value="UniProtKB-SubCell"/>
</dbReference>
<evidence type="ECO:0000313" key="7">
    <source>
        <dbReference type="EMBL" id="ADG57941.1"/>
    </source>
</evidence>
<dbReference type="PANTHER" id="PTHR33077">
    <property type="entry name" value="PROTEIN TIFY 4A-RELATED-RELATED"/>
    <property type="match status" value="1"/>
</dbReference>
<reference evidence="7" key="1">
    <citation type="submission" date="2009-05" db="EMBL/GenBank/DDBJ databases">
        <authorList>
            <person name="Huang M."/>
            <person name="He Q."/>
            <person name="Zhang L."/>
            <person name="Cui S."/>
            <person name="Wang M."/>
            <person name="Zhou Y."/>
        </authorList>
    </citation>
    <scope>NUCLEOTIDE SEQUENCE</scope>
</reference>
<dbReference type="EMBL" id="GQ165970">
    <property type="protein sequence ID" value="ADG57941.1"/>
    <property type="molecule type" value="mRNA"/>
</dbReference>
<feature type="domain" description="Tify" evidence="6">
    <location>
        <begin position="19"/>
        <end position="54"/>
    </location>
</feature>
<dbReference type="GO" id="GO:0031347">
    <property type="term" value="P:regulation of defense response"/>
    <property type="evidence" value="ECO:0007669"/>
    <property type="project" value="UniProtKB-UniRule"/>
</dbReference>
<evidence type="ECO:0000256" key="2">
    <source>
        <dbReference type="ARBA" id="ARBA00022819"/>
    </source>
</evidence>
<name>D6MK94_9ASPA</name>
<evidence type="ECO:0000256" key="5">
    <source>
        <dbReference type="SAM" id="MobiDB-lite"/>
    </source>
</evidence>
<comment type="function">
    <text evidence="4">Repressor of jasmonate responses.</text>
</comment>
<feature type="region of interest" description="Disordered" evidence="5">
    <location>
        <begin position="1"/>
        <end position="22"/>
    </location>
</feature>
<dbReference type="Pfam" id="PF06200">
    <property type="entry name" value="tify"/>
    <property type="match status" value="1"/>
</dbReference>
<dbReference type="InterPro" id="IPR018467">
    <property type="entry name" value="CCT_CS"/>
</dbReference>
<sequence>TRENLSLKAVENNRGSSPPLPSGGQLTILYNGSVSVYDAVTPEKAQAIMLIAAVASAVSRTSANKVPITAGPNASATAAAALMRSLSQHSSSGAAAAAAAALPQPQVLTNTNASSLCKLQADMPIARRQSLQQFLEKRHSRLVSKAPYAPAKKPEEGMEAGIEVKPQI</sequence>
<dbReference type="GO" id="GO:2000022">
    <property type="term" value="P:regulation of jasmonic acid mediated signaling pathway"/>
    <property type="evidence" value="ECO:0007669"/>
    <property type="project" value="UniProtKB-UniRule"/>
</dbReference>
<keyword evidence="3" id="KW-0832">Ubl conjugation</keyword>
<evidence type="ECO:0000259" key="6">
    <source>
        <dbReference type="PROSITE" id="PS51320"/>
    </source>
</evidence>
<comment type="domain">
    <text evidence="4">The jas domain is required for interaction with COI1.</text>
</comment>
<dbReference type="Pfam" id="PF09425">
    <property type="entry name" value="Jas_motif"/>
    <property type="match status" value="1"/>
</dbReference>
<comment type="similarity">
    <text evidence="1 4">Belongs to the TIFY/JAZ family.</text>
</comment>
<keyword evidence="2 4" id="KW-1184">Jasmonic acid signaling pathway</keyword>